<reference evidence="2" key="2">
    <citation type="submission" date="2008-12" db="EMBL/GenBank/DDBJ databases">
        <title>Improved gene annotation of the rice (Oryza sativa) genomes.</title>
        <authorList>
            <person name="Wang J."/>
            <person name="Li R."/>
            <person name="Fan W."/>
            <person name="Huang Q."/>
            <person name="Zhang J."/>
            <person name="Zhou Y."/>
            <person name="Hu Y."/>
            <person name="Zi S."/>
            <person name="Li J."/>
            <person name="Ni P."/>
            <person name="Zheng H."/>
            <person name="Zhang Y."/>
            <person name="Zhao M."/>
            <person name="Hao Q."/>
            <person name="McDermott J."/>
            <person name="Samudrala R."/>
            <person name="Kristiansen K."/>
            <person name="Wong G.K.-S."/>
        </authorList>
    </citation>
    <scope>NUCLEOTIDE SEQUENCE</scope>
</reference>
<feature type="compositionally biased region" description="Basic and acidic residues" evidence="1">
    <location>
        <begin position="1"/>
        <end position="10"/>
    </location>
</feature>
<dbReference type="Proteomes" id="UP000007752">
    <property type="component" value="Chromosome 3"/>
</dbReference>
<proteinExistence type="predicted"/>
<sequence>MQPRGGDGRAARGGGGQPARAHLDREEACGGRGGCAQRSPDEGDAVEEQQCERWGGADGGASTPAISNGRPGMSIISIPPWYNPNGGVSRRS</sequence>
<dbReference type="AlphaFoldDB" id="B9F8V7"/>
<dbReference type="EMBL" id="CM000140">
    <property type="protein sequence ID" value="EEE59205.1"/>
    <property type="molecule type" value="Genomic_DNA"/>
</dbReference>
<feature type="region of interest" description="Disordered" evidence="1">
    <location>
        <begin position="1"/>
        <end position="92"/>
    </location>
</feature>
<gene>
    <name evidence="2" type="ORF">OsJ_11154</name>
</gene>
<protein>
    <submittedName>
        <fullName evidence="2">Uncharacterized protein</fullName>
    </submittedName>
</protein>
<organism evidence="2">
    <name type="scientific">Oryza sativa subsp. japonica</name>
    <name type="common">Rice</name>
    <dbReference type="NCBI Taxonomy" id="39947"/>
    <lineage>
        <taxon>Eukaryota</taxon>
        <taxon>Viridiplantae</taxon>
        <taxon>Streptophyta</taxon>
        <taxon>Embryophyta</taxon>
        <taxon>Tracheophyta</taxon>
        <taxon>Spermatophyta</taxon>
        <taxon>Magnoliopsida</taxon>
        <taxon>Liliopsida</taxon>
        <taxon>Poales</taxon>
        <taxon>Poaceae</taxon>
        <taxon>BOP clade</taxon>
        <taxon>Oryzoideae</taxon>
        <taxon>Oryzeae</taxon>
        <taxon>Oryzinae</taxon>
        <taxon>Oryza</taxon>
        <taxon>Oryza sativa</taxon>
    </lineage>
</organism>
<reference evidence="2" key="1">
    <citation type="journal article" date="2005" name="PLoS Biol.">
        <title>The genomes of Oryza sativa: a history of duplications.</title>
        <authorList>
            <person name="Yu J."/>
            <person name="Wang J."/>
            <person name="Lin W."/>
            <person name="Li S."/>
            <person name="Li H."/>
            <person name="Zhou J."/>
            <person name="Ni P."/>
            <person name="Dong W."/>
            <person name="Hu S."/>
            <person name="Zeng C."/>
            <person name="Zhang J."/>
            <person name="Zhang Y."/>
            <person name="Li R."/>
            <person name="Xu Z."/>
            <person name="Li S."/>
            <person name="Li X."/>
            <person name="Zheng H."/>
            <person name="Cong L."/>
            <person name="Lin L."/>
            <person name="Yin J."/>
            <person name="Geng J."/>
            <person name="Li G."/>
            <person name="Shi J."/>
            <person name="Liu J."/>
            <person name="Lv H."/>
            <person name="Li J."/>
            <person name="Wang J."/>
            <person name="Deng Y."/>
            <person name="Ran L."/>
            <person name="Shi X."/>
            <person name="Wang X."/>
            <person name="Wu Q."/>
            <person name="Li C."/>
            <person name="Ren X."/>
            <person name="Wang J."/>
            <person name="Wang X."/>
            <person name="Li D."/>
            <person name="Liu D."/>
            <person name="Zhang X."/>
            <person name="Ji Z."/>
            <person name="Zhao W."/>
            <person name="Sun Y."/>
            <person name="Zhang Z."/>
            <person name="Bao J."/>
            <person name="Han Y."/>
            <person name="Dong L."/>
            <person name="Ji J."/>
            <person name="Chen P."/>
            <person name="Wu S."/>
            <person name="Liu J."/>
            <person name="Xiao Y."/>
            <person name="Bu D."/>
            <person name="Tan J."/>
            <person name="Yang L."/>
            <person name="Ye C."/>
            <person name="Zhang J."/>
            <person name="Xu J."/>
            <person name="Zhou Y."/>
            <person name="Yu Y."/>
            <person name="Zhang B."/>
            <person name="Zhuang S."/>
            <person name="Wei H."/>
            <person name="Liu B."/>
            <person name="Lei M."/>
            <person name="Yu H."/>
            <person name="Li Y."/>
            <person name="Xu H."/>
            <person name="Wei S."/>
            <person name="He X."/>
            <person name="Fang L."/>
            <person name="Zhang Z."/>
            <person name="Zhang Y."/>
            <person name="Huang X."/>
            <person name="Su Z."/>
            <person name="Tong W."/>
            <person name="Li J."/>
            <person name="Tong Z."/>
            <person name="Li S."/>
            <person name="Ye J."/>
            <person name="Wang L."/>
            <person name="Fang L."/>
            <person name="Lei T."/>
            <person name="Chen C."/>
            <person name="Chen H."/>
            <person name="Xu Z."/>
            <person name="Li H."/>
            <person name="Huang H."/>
            <person name="Zhang F."/>
            <person name="Xu H."/>
            <person name="Li N."/>
            <person name="Zhao C."/>
            <person name="Li S."/>
            <person name="Dong L."/>
            <person name="Huang Y."/>
            <person name="Li L."/>
            <person name="Xi Y."/>
            <person name="Qi Q."/>
            <person name="Li W."/>
            <person name="Zhang B."/>
            <person name="Hu W."/>
            <person name="Zhang Y."/>
            <person name="Tian X."/>
            <person name="Jiao Y."/>
            <person name="Liang X."/>
            <person name="Jin J."/>
            <person name="Gao L."/>
            <person name="Zheng W."/>
            <person name="Hao B."/>
            <person name="Liu S."/>
            <person name="Wang W."/>
            <person name="Yuan L."/>
            <person name="Cao M."/>
            <person name="McDermott J."/>
            <person name="Samudrala R."/>
            <person name="Wang J."/>
            <person name="Wong G.K."/>
            <person name="Yang H."/>
        </authorList>
    </citation>
    <scope>NUCLEOTIDE SEQUENCE [LARGE SCALE GENOMIC DNA]</scope>
</reference>
<name>B9F8V7_ORYSJ</name>
<accession>B9F8V7</accession>
<evidence type="ECO:0000256" key="1">
    <source>
        <dbReference type="SAM" id="MobiDB-lite"/>
    </source>
</evidence>
<evidence type="ECO:0000313" key="2">
    <source>
        <dbReference type="EMBL" id="EEE59205.1"/>
    </source>
</evidence>